<reference evidence="2" key="2">
    <citation type="submission" date="2019-10" db="EMBL/GenBank/DDBJ databases">
        <authorList>
            <consortium name="NCBI Genome Project"/>
        </authorList>
    </citation>
    <scope>NUCLEOTIDE SEQUENCE</scope>
    <source>
        <strain evidence="2">NI907</strain>
    </source>
</reference>
<name>A0A6P8AQD7_PYRGI</name>
<sequence>MVTVINIVPLFLGAQINVITSNFSVKFSSNVRLYRWFGTAAILEGDKPIEPVNIYIFIFPG</sequence>
<dbReference type="RefSeq" id="XP_030977131.1">
    <property type="nucleotide sequence ID" value="XM_031132049.1"/>
</dbReference>
<evidence type="ECO:0000313" key="2">
    <source>
        <dbReference type="RefSeq" id="XP_030977131.1"/>
    </source>
</evidence>
<keyword evidence="1" id="KW-1185">Reference proteome</keyword>
<accession>A0A6P8AQD7</accession>
<dbReference type="Proteomes" id="UP000515153">
    <property type="component" value="Unplaced"/>
</dbReference>
<protein>
    <submittedName>
        <fullName evidence="2">Uncharacterized protein</fullName>
    </submittedName>
</protein>
<gene>
    <name evidence="2" type="ORF">PgNI_12094</name>
</gene>
<dbReference type="AlphaFoldDB" id="A0A6P8AQD7"/>
<reference evidence="2" key="3">
    <citation type="submission" date="2025-08" db="UniProtKB">
        <authorList>
            <consortium name="RefSeq"/>
        </authorList>
    </citation>
    <scope>IDENTIFICATION</scope>
    <source>
        <strain evidence="2">NI907</strain>
    </source>
</reference>
<dbReference type="KEGG" id="pgri:PgNI_12094"/>
<organism evidence="1 2">
    <name type="scientific">Pyricularia grisea</name>
    <name type="common">Crabgrass-specific blast fungus</name>
    <name type="synonym">Magnaporthe grisea</name>
    <dbReference type="NCBI Taxonomy" id="148305"/>
    <lineage>
        <taxon>Eukaryota</taxon>
        <taxon>Fungi</taxon>
        <taxon>Dikarya</taxon>
        <taxon>Ascomycota</taxon>
        <taxon>Pezizomycotina</taxon>
        <taxon>Sordariomycetes</taxon>
        <taxon>Sordariomycetidae</taxon>
        <taxon>Magnaporthales</taxon>
        <taxon>Pyriculariaceae</taxon>
        <taxon>Pyricularia</taxon>
    </lineage>
</organism>
<proteinExistence type="predicted"/>
<evidence type="ECO:0000313" key="1">
    <source>
        <dbReference type="Proteomes" id="UP000515153"/>
    </source>
</evidence>
<dbReference type="GeneID" id="41966954"/>
<reference evidence="2" key="1">
    <citation type="journal article" date="2019" name="Mol. Biol. Evol.">
        <title>Blast fungal genomes show frequent chromosomal changes, gene gains and losses, and effector gene turnover.</title>
        <authorList>
            <person name="Gomez Luciano L.B."/>
            <person name="Jason Tsai I."/>
            <person name="Chuma I."/>
            <person name="Tosa Y."/>
            <person name="Chen Y.H."/>
            <person name="Li J.Y."/>
            <person name="Li M.Y."/>
            <person name="Jade Lu M.Y."/>
            <person name="Nakayashiki H."/>
            <person name="Li W.H."/>
        </authorList>
    </citation>
    <scope>NUCLEOTIDE SEQUENCE</scope>
    <source>
        <strain evidence="2">NI907</strain>
    </source>
</reference>